<protein>
    <submittedName>
        <fullName evidence="1">Uncharacterized protein</fullName>
    </submittedName>
</protein>
<dbReference type="AlphaFoldDB" id="A0A0E9W4Z4"/>
<reference evidence="1" key="2">
    <citation type="journal article" date="2015" name="Fish Shellfish Immunol.">
        <title>Early steps in the European eel (Anguilla anguilla)-Vibrio vulnificus interaction in the gills: Role of the RtxA13 toxin.</title>
        <authorList>
            <person name="Callol A."/>
            <person name="Pajuelo D."/>
            <person name="Ebbesson L."/>
            <person name="Teles M."/>
            <person name="MacKenzie S."/>
            <person name="Amaro C."/>
        </authorList>
    </citation>
    <scope>NUCLEOTIDE SEQUENCE</scope>
</reference>
<reference evidence="1" key="1">
    <citation type="submission" date="2014-11" db="EMBL/GenBank/DDBJ databases">
        <authorList>
            <person name="Amaro Gonzalez C."/>
        </authorList>
    </citation>
    <scope>NUCLEOTIDE SEQUENCE</scope>
</reference>
<dbReference type="EMBL" id="GBXM01023912">
    <property type="protein sequence ID" value="JAH84665.1"/>
    <property type="molecule type" value="Transcribed_RNA"/>
</dbReference>
<sequence>MTMKTVAFGYHLTLEPHQKGLEAPLIAMPCNLMHSI</sequence>
<name>A0A0E9W4Z4_ANGAN</name>
<accession>A0A0E9W4Z4</accession>
<organism evidence="1">
    <name type="scientific">Anguilla anguilla</name>
    <name type="common">European freshwater eel</name>
    <name type="synonym">Muraena anguilla</name>
    <dbReference type="NCBI Taxonomy" id="7936"/>
    <lineage>
        <taxon>Eukaryota</taxon>
        <taxon>Metazoa</taxon>
        <taxon>Chordata</taxon>
        <taxon>Craniata</taxon>
        <taxon>Vertebrata</taxon>
        <taxon>Euteleostomi</taxon>
        <taxon>Actinopterygii</taxon>
        <taxon>Neopterygii</taxon>
        <taxon>Teleostei</taxon>
        <taxon>Anguilliformes</taxon>
        <taxon>Anguillidae</taxon>
        <taxon>Anguilla</taxon>
    </lineage>
</organism>
<evidence type="ECO:0000313" key="1">
    <source>
        <dbReference type="EMBL" id="JAH84665.1"/>
    </source>
</evidence>
<proteinExistence type="predicted"/>